<evidence type="ECO:0000313" key="2">
    <source>
        <dbReference type="Proteomes" id="UP001150603"/>
    </source>
</evidence>
<gene>
    <name evidence="1" type="ORF">FBU59_004787</name>
</gene>
<dbReference type="EMBL" id="JANBPW010003559">
    <property type="protein sequence ID" value="KAJ1937324.1"/>
    <property type="molecule type" value="Genomic_DNA"/>
</dbReference>
<keyword evidence="2" id="KW-1185">Reference proteome</keyword>
<organism evidence="1 2">
    <name type="scientific">Linderina macrospora</name>
    <dbReference type="NCBI Taxonomy" id="4868"/>
    <lineage>
        <taxon>Eukaryota</taxon>
        <taxon>Fungi</taxon>
        <taxon>Fungi incertae sedis</taxon>
        <taxon>Zoopagomycota</taxon>
        <taxon>Kickxellomycotina</taxon>
        <taxon>Kickxellomycetes</taxon>
        <taxon>Kickxellales</taxon>
        <taxon>Kickxellaceae</taxon>
        <taxon>Linderina</taxon>
    </lineage>
</organism>
<accession>A0ACC1J4E8</accession>
<evidence type="ECO:0000313" key="1">
    <source>
        <dbReference type="EMBL" id="KAJ1937324.1"/>
    </source>
</evidence>
<sequence length="265" mass="29433">MIKGWQAKLVLLRRIAWMMATLYFLRSITISLTTLPPSLRECKPVLPKDTHELLAHIPGSMSGQISACTDKIFSGHTTILVVSFLFWTRYARHWAFIVYSAIHTVVGMISVLAVRYHYSIDVLLAIVLTFFVHHAYYTALDRAILLRTASPSIARARTFCNDNGVILAVPSGQGSSAYAYNRVQEDDNTIGGQMGLSPADIEKAMSRESSVAVTVPARADDEDLGTEYCVPGDFDEARIRLMAINRSMGSVLPRVVAWMDGLHLR</sequence>
<name>A0ACC1J4E8_9FUNG</name>
<reference evidence="1" key="1">
    <citation type="submission" date="2022-07" db="EMBL/GenBank/DDBJ databases">
        <title>Phylogenomic reconstructions and comparative analyses of Kickxellomycotina fungi.</title>
        <authorList>
            <person name="Reynolds N.K."/>
            <person name="Stajich J.E."/>
            <person name="Barry K."/>
            <person name="Grigoriev I.V."/>
            <person name="Crous P."/>
            <person name="Smith M.E."/>
        </authorList>
    </citation>
    <scope>NUCLEOTIDE SEQUENCE</scope>
    <source>
        <strain evidence="1">NRRL 5244</strain>
    </source>
</reference>
<protein>
    <submittedName>
        <fullName evidence="1">Uncharacterized protein</fullName>
    </submittedName>
</protein>
<dbReference type="Proteomes" id="UP001150603">
    <property type="component" value="Unassembled WGS sequence"/>
</dbReference>
<proteinExistence type="predicted"/>
<comment type="caution">
    <text evidence="1">The sequence shown here is derived from an EMBL/GenBank/DDBJ whole genome shotgun (WGS) entry which is preliminary data.</text>
</comment>